<evidence type="ECO:0000313" key="9">
    <source>
        <dbReference type="Proteomes" id="UP000215137"/>
    </source>
</evidence>
<feature type="transmembrane region" description="Helical" evidence="7">
    <location>
        <begin position="252"/>
        <end position="272"/>
    </location>
</feature>
<gene>
    <name evidence="8" type="ORF">CKF48_03580</name>
</gene>
<dbReference type="InterPro" id="IPR011701">
    <property type="entry name" value="MFS"/>
</dbReference>
<accession>A0A248TE85</accession>
<dbReference type="Pfam" id="PF07690">
    <property type="entry name" value="MFS_1"/>
    <property type="match status" value="1"/>
</dbReference>
<name>A0A248TE85_9BACI</name>
<evidence type="ECO:0000256" key="3">
    <source>
        <dbReference type="ARBA" id="ARBA00022475"/>
    </source>
</evidence>
<dbReference type="RefSeq" id="WP_095370059.1">
    <property type="nucleotide sequence ID" value="NZ_CP022983.1"/>
</dbReference>
<keyword evidence="2" id="KW-0813">Transport</keyword>
<keyword evidence="4 7" id="KW-0812">Transmembrane</keyword>
<evidence type="ECO:0000256" key="6">
    <source>
        <dbReference type="ARBA" id="ARBA00023136"/>
    </source>
</evidence>
<dbReference type="AlphaFoldDB" id="A0A248TE85"/>
<keyword evidence="6 7" id="KW-0472">Membrane</keyword>
<feature type="transmembrane region" description="Helical" evidence="7">
    <location>
        <begin position="385"/>
        <end position="407"/>
    </location>
</feature>
<dbReference type="GO" id="GO:0005886">
    <property type="term" value="C:plasma membrane"/>
    <property type="evidence" value="ECO:0007669"/>
    <property type="project" value="UniProtKB-SubCell"/>
</dbReference>
<dbReference type="PANTHER" id="PTHR43266">
    <property type="entry name" value="MACROLIDE-EFFLUX PROTEIN"/>
    <property type="match status" value="1"/>
</dbReference>
<feature type="transmembrane region" description="Helical" evidence="7">
    <location>
        <begin position="348"/>
        <end position="373"/>
    </location>
</feature>
<comment type="subcellular location">
    <subcellularLocation>
        <location evidence="1">Cell membrane</location>
        <topology evidence="1">Multi-pass membrane protein</topology>
    </subcellularLocation>
</comment>
<dbReference type="PANTHER" id="PTHR43266:SF2">
    <property type="entry name" value="MAJOR FACILITATOR SUPERFAMILY (MFS) PROFILE DOMAIN-CONTAINING PROTEIN"/>
    <property type="match status" value="1"/>
</dbReference>
<dbReference type="Proteomes" id="UP000215137">
    <property type="component" value="Chromosome"/>
</dbReference>
<protein>
    <recommendedName>
        <fullName evidence="10">Major facilitator superfamily (MFS) profile domain-containing protein</fullName>
    </recommendedName>
</protein>
<dbReference type="Gene3D" id="1.20.1250.20">
    <property type="entry name" value="MFS general substrate transporter like domains"/>
    <property type="match status" value="1"/>
</dbReference>
<keyword evidence="5 7" id="KW-1133">Transmembrane helix</keyword>
<evidence type="ECO:0000313" key="8">
    <source>
        <dbReference type="EMBL" id="ASV66484.1"/>
    </source>
</evidence>
<evidence type="ECO:0000256" key="7">
    <source>
        <dbReference type="SAM" id="Phobius"/>
    </source>
</evidence>
<proteinExistence type="predicted"/>
<keyword evidence="9" id="KW-1185">Reference proteome</keyword>
<dbReference type="KEGG" id="bko:CKF48_03580"/>
<sequence length="449" mass="50194">MDHYTLEIAKIKIEELLSTVETRTRQFPSSWQPQEVARSIWEIRGYSRLFISYCLSMIGQWFDMVAIMVLFGYVWQTSSFLLAFIPIAYALPQVLFSQFSGIFVQKRNKIILMGCADLVTVFFTIFLFFANTPWLALILLALRSFVGTVHFPAQQGLVHELIPAHLKLKAVSWNGGVNQAAKIIAPLIGGALLTLLPAKHLLLFNAFAFMISACLLFSLRKIIQTKAKYTQSPRETVDNTFLNQWKNSWKSLYRAPTLMIVLSLNIVGMFIIQLVDAQFPALFQLVAPTKPAYMTLLIASIGCGSVLTIYIISKKERFVRLERWLSLALLSLGLGFTGLGFLEKGFSLSYILLLGVLCGIGTGISIIITNYCIQTIPQEDEVSSIAGIYQSLTSSTIFISPLGGAYLIHLFGIQNIFLVSGLSLIILTFLPFLMNKKTAIYTFVKSNKS</sequence>
<feature type="transmembrane region" description="Helical" evidence="7">
    <location>
        <begin position="201"/>
        <end position="219"/>
    </location>
</feature>
<dbReference type="InterPro" id="IPR036259">
    <property type="entry name" value="MFS_trans_sf"/>
</dbReference>
<reference evidence="8 9" key="1">
    <citation type="submission" date="2017-08" db="EMBL/GenBank/DDBJ databases">
        <title>Complete Genome Sequence of Bacillus kochii Oregon-R-modENCODE STRAIN BDGP4, isolated from Drosophila melanogaster gut.</title>
        <authorList>
            <person name="Wan K.H."/>
            <person name="Yu C."/>
            <person name="Park S."/>
            <person name="Hammonds A.S."/>
            <person name="Booth B.W."/>
            <person name="Celniker S.E."/>
        </authorList>
    </citation>
    <scope>NUCLEOTIDE SEQUENCE [LARGE SCALE GENOMIC DNA]</scope>
    <source>
        <strain evidence="8 9">BDGP4</strain>
    </source>
</reference>
<organism evidence="8 9">
    <name type="scientific">Cytobacillus kochii</name>
    <dbReference type="NCBI Taxonomy" id="859143"/>
    <lineage>
        <taxon>Bacteria</taxon>
        <taxon>Bacillati</taxon>
        <taxon>Bacillota</taxon>
        <taxon>Bacilli</taxon>
        <taxon>Bacillales</taxon>
        <taxon>Bacillaceae</taxon>
        <taxon>Cytobacillus</taxon>
    </lineage>
</organism>
<feature type="transmembrane region" description="Helical" evidence="7">
    <location>
        <begin position="80"/>
        <end position="104"/>
    </location>
</feature>
<feature type="transmembrane region" description="Helical" evidence="7">
    <location>
        <begin position="324"/>
        <end position="342"/>
    </location>
</feature>
<dbReference type="EMBL" id="CP022983">
    <property type="protein sequence ID" value="ASV66484.1"/>
    <property type="molecule type" value="Genomic_DNA"/>
</dbReference>
<keyword evidence="3" id="KW-1003">Cell membrane</keyword>
<feature type="transmembrane region" description="Helical" evidence="7">
    <location>
        <begin position="50"/>
        <end position="74"/>
    </location>
</feature>
<dbReference type="SUPFAM" id="SSF103473">
    <property type="entry name" value="MFS general substrate transporter"/>
    <property type="match status" value="1"/>
</dbReference>
<feature type="transmembrane region" description="Helical" evidence="7">
    <location>
        <begin position="116"/>
        <end position="142"/>
    </location>
</feature>
<evidence type="ECO:0000256" key="5">
    <source>
        <dbReference type="ARBA" id="ARBA00022989"/>
    </source>
</evidence>
<dbReference type="OrthoDB" id="9775268at2"/>
<evidence type="ECO:0000256" key="4">
    <source>
        <dbReference type="ARBA" id="ARBA00022692"/>
    </source>
</evidence>
<feature type="transmembrane region" description="Helical" evidence="7">
    <location>
        <begin position="413"/>
        <end position="433"/>
    </location>
</feature>
<evidence type="ECO:0008006" key="10">
    <source>
        <dbReference type="Google" id="ProtNLM"/>
    </source>
</evidence>
<dbReference type="CDD" id="cd06173">
    <property type="entry name" value="MFS_MefA_like"/>
    <property type="match status" value="1"/>
</dbReference>
<dbReference type="GO" id="GO:0022857">
    <property type="term" value="F:transmembrane transporter activity"/>
    <property type="evidence" value="ECO:0007669"/>
    <property type="project" value="InterPro"/>
</dbReference>
<evidence type="ECO:0000256" key="2">
    <source>
        <dbReference type="ARBA" id="ARBA00022448"/>
    </source>
</evidence>
<evidence type="ECO:0000256" key="1">
    <source>
        <dbReference type="ARBA" id="ARBA00004651"/>
    </source>
</evidence>
<feature type="transmembrane region" description="Helical" evidence="7">
    <location>
        <begin position="292"/>
        <end position="312"/>
    </location>
</feature>